<organism evidence="1 2">
    <name type="scientific">Persea americana</name>
    <name type="common">Avocado</name>
    <dbReference type="NCBI Taxonomy" id="3435"/>
    <lineage>
        <taxon>Eukaryota</taxon>
        <taxon>Viridiplantae</taxon>
        <taxon>Streptophyta</taxon>
        <taxon>Embryophyta</taxon>
        <taxon>Tracheophyta</taxon>
        <taxon>Spermatophyta</taxon>
        <taxon>Magnoliopsida</taxon>
        <taxon>Magnoliidae</taxon>
        <taxon>Laurales</taxon>
        <taxon>Lauraceae</taxon>
        <taxon>Persea</taxon>
    </lineage>
</organism>
<gene>
    <name evidence="1" type="ORF">MRB53_002007</name>
</gene>
<dbReference type="EMBL" id="CM056809">
    <property type="protein sequence ID" value="KAJ8648984.1"/>
    <property type="molecule type" value="Genomic_DNA"/>
</dbReference>
<evidence type="ECO:0000313" key="1">
    <source>
        <dbReference type="EMBL" id="KAJ8648984.1"/>
    </source>
</evidence>
<comment type="caution">
    <text evidence="1">The sequence shown here is derived from an EMBL/GenBank/DDBJ whole genome shotgun (WGS) entry which is preliminary data.</text>
</comment>
<name>A0ACC2MTF3_PERAE</name>
<protein>
    <submittedName>
        <fullName evidence="1">Uncharacterized protein</fullName>
    </submittedName>
</protein>
<sequence>MDGDSWMPSLAMLGEDERSALACSWIRLSLCFGDVNTSVVVEEDTEKVDIYGGTGGGGVQTREQWVVGSGFSEEDNEDDRVDDALSGRDDIDWDLMIIPPPPPPPIQSLALSARFVTHTTSSIQGDHGKLSPTTLAKLKEFVVVVAPMKRLVLYSSNSNNSTLPLKETHVYDSNTEVLDRLVTL</sequence>
<keyword evidence="2" id="KW-1185">Reference proteome</keyword>
<evidence type="ECO:0000313" key="2">
    <source>
        <dbReference type="Proteomes" id="UP001234297"/>
    </source>
</evidence>
<proteinExistence type="predicted"/>
<dbReference type="Proteomes" id="UP001234297">
    <property type="component" value="Chromosome 1"/>
</dbReference>
<reference evidence="1 2" key="1">
    <citation type="journal article" date="2022" name="Hortic Res">
        <title>A haplotype resolved chromosomal level avocado genome allows analysis of novel avocado genes.</title>
        <authorList>
            <person name="Nath O."/>
            <person name="Fletcher S.J."/>
            <person name="Hayward A."/>
            <person name="Shaw L.M."/>
            <person name="Masouleh A.K."/>
            <person name="Furtado A."/>
            <person name="Henry R.J."/>
            <person name="Mitter N."/>
        </authorList>
    </citation>
    <scope>NUCLEOTIDE SEQUENCE [LARGE SCALE GENOMIC DNA]</scope>
    <source>
        <strain evidence="2">cv. Hass</strain>
    </source>
</reference>
<accession>A0ACC2MTF3</accession>